<sequence>MRTSLTVASSLAVIGLTAGMFAVTTVALADDQITVTAGGGSFQQVLRKVIFDPFSKASGIKINEAEYDYSNAKIRAMVETKTVSWDVVYASESQIQQLWAEGTIETIDWKRLGLDRTKFEGDYTECGVPVIDSATVVVYDRDKLQDGPKTIADFFDMKKFPGKRGLYKSAPVEWALIADGVPAKDVYKVLNTPEGIDRAFKKLDTIKKDFVWWTAGAQPMQLLADGQVVMTDAWHGRVYDAVKNSGKHFEIMWDAAVLNGNAWIIPKGTPRLDNVYKFIAFASSPQAQAGVVNNTAYGPTNKDTITLVDPAVQSHLPNNHMGNALRIGSSFWSEKGDELRQRFTAWLAK</sequence>
<dbReference type="InterPro" id="IPR006059">
    <property type="entry name" value="SBP"/>
</dbReference>
<dbReference type="SUPFAM" id="SSF53850">
    <property type="entry name" value="Periplasmic binding protein-like II"/>
    <property type="match status" value="1"/>
</dbReference>
<reference evidence="4 5" key="1">
    <citation type="submission" date="2017-03" db="EMBL/GenBank/DDBJ databases">
        <title>Whole genome sequences of fourteen strains of Bradyrhizobium canariense and one strain of Bradyrhizobium japonicum isolated from Lupinus (Papilionoideae: Genisteae) species in Algeria.</title>
        <authorList>
            <person name="Crovadore J."/>
            <person name="Chekireb D."/>
            <person name="Brachmann A."/>
            <person name="Chablais R."/>
            <person name="Cochard B."/>
            <person name="Lefort F."/>
        </authorList>
    </citation>
    <scope>NUCLEOTIDE SEQUENCE [LARGE SCALE GENOMIC DNA]</scope>
    <source>
        <strain evidence="4 5">UBMAN05</strain>
    </source>
</reference>
<evidence type="ECO:0000313" key="4">
    <source>
        <dbReference type="EMBL" id="OSJ28787.1"/>
    </source>
</evidence>
<dbReference type="Pfam" id="PF13416">
    <property type="entry name" value="SBP_bac_8"/>
    <property type="match status" value="1"/>
</dbReference>
<keyword evidence="2" id="KW-0574">Periplasm</keyword>
<evidence type="ECO:0000256" key="3">
    <source>
        <dbReference type="SAM" id="SignalP"/>
    </source>
</evidence>
<evidence type="ECO:0000256" key="2">
    <source>
        <dbReference type="ARBA" id="ARBA00022764"/>
    </source>
</evidence>
<dbReference type="EMBL" id="NAFK01000160">
    <property type="protein sequence ID" value="OSJ28787.1"/>
    <property type="molecule type" value="Genomic_DNA"/>
</dbReference>
<dbReference type="RefSeq" id="WP_085384572.1">
    <property type="nucleotide sequence ID" value="NZ_NAFJ01000149.1"/>
</dbReference>
<evidence type="ECO:0000256" key="1">
    <source>
        <dbReference type="ARBA" id="ARBA00022729"/>
    </source>
</evidence>
<gene>
    <name evidence="4" type="ORF">BST63_16710</name>
</gene>
<feature type="chain" id="PRO_5046326005" evidence="3">
    <location>
        <begin position="30"/>
        <end position="349"/>
    </location>
</feature>
<keyword evidence="1 3" id="KW-0732">Signal</keyword>
<dbReference type="PANTHER" id="PTHR30222:SF2">
    <property type="entry name" value="ABC TRANSPORTER SUBSTRATE-BINDING PROTEIN"/>
    <property type="match status" value="1"/>
</dbReference>
<dbReference type="PANTHER" id="PTHR30222">
    <property type="entry name" value="SPERMIDINE/PUTRESCINE-BINDING PERIPLASMIC PROTEIN"/>
    <property type="match status" value="1"/>
</dbReference>
<name>A0ABX3X3Z7_9BRAD</name>
<dbReference type="Gene3D" id="3.40.190.10">
    <property type="entry name" value="Periplasmic binding protein-like II"/>
    <property type="match status" value="2"/>
</dbReference>
<comment type="caution">
    <text evidence="4">The sequence shown here is derived from an EMBL/GenBank/DDBJ whole genome shotgun (WGS) entry which is preliminary data.</text>
</comment>
<evidence type="ECO:0000313" key="5">
    <source>
        <dbReference type="Proteomes" id="UP000193884"/>
    </source>
</evidence>
<feature type="signal peptide" evidence="3">
    <location>
        <begin position="1"/>
        <end position="29"/>
    </location>
</feature>
<proteinExistence type="predicted"/>
<dbReference type="CDD" id="cd13589">
    <property type="entry name" value="PBP2_polyamine_RpCGA009"/>
    <property type="match status" value="1"/>
</dbReference>
<accession>A0ABX3X3Z7</accession>
<organism evidence="4 5">
    <name type="scientific">Bradyrhizobium canariense</name>
    <dbReference type="NCBI Taxonomy" id="255045"/>
    <lineage>
        <taxon>Bacteria</taxon>
        <taxon>Pseudomonadati</taxon>
        <taxon>Pseudomonadota</taxon>
        <taxon>Alphaproteobacteria</taxon>
        <taxon>Hyphomicrobiales</taxon>
        <taxon>Nitrobacteraceae</taxon>
        <taxon>Bradyrhizobium</taxon>
    </lineage>
</organism>
<protein>
    <submittedName>
        <fullName evidence="4">Spermidine/putrescine ABC transporter substrate-binding protein</fullName>
    </submittedName>
</protein>
<keyword evidence="5" id="KW-1185">Reference proteome</keyword>
<dbReference type="Proteomes" id="UP000193884">
    <property type="component" value="Unassembled WGS sequence"/>
</dbReference>